<reference evidence="1 2" key="1">
    <citation type="submission" date="2015-04" db="EMBL/GenBank/DDBJ databases">
        <authorList>
            <person name="Syromyatnikov M.Y."/>
            <person name="Popov V.N."/>
        </authorList>
    </citation>
    <scope>NUCLEOTIDE SEQUENCE [LARGE SCALE GENOMIC DNA]</scope>
</reference>
<proteinExistence type="predicted"/>
<keyword evidence="2" id="KW-1185">Reference proteome</keyword>
<name>A0A1J1IHD8_9DIPT</name>
<dbReference type="EMBL" id="CVRI01000047">
    <property type="protein sequence ID" value="CRK98446.1"/>
    <property type="molecule type" value="Genomic_DNA"/>
</dbReference>
<accession>A0A1J1IHD8</accession>
<sequence length="74" mass="8785">MFQSLVDAKKNKERRQQKCSQIILRIMLSNRKCTIAILRLSQSQLFQILKIVADKRLADFRLLLRKKLNNEMVP</sequence>
<dbReference type="Proteomes" id="UP000183832">
    <property type="component" value="Unassembled WGS sequence"/>
</dbReference>
<organism evidence="1 2">
    <name type="scientific">Clunio marinus</name>
    <dbReference type="NCBI Taxonomy" id="568069"/>
    <lineage>
        <taxon>Eukaryota</taxon>
        <taxon>Metazoa</taxon>
        <taxon>Ecdysozoa</taxon>
        <taxon>Arthropoda</taxon>
        <taxon>Hexapoda</taxon>
        <taxon>Insecta</taxon>
        <taxon>Pterygota</taxon>
        <taxon>Neoptera</taxon>
        <taxon>Endopterygota</taxon>
        <taxon>Diptera</taxon>
        <taxon>Nematocera</taxon>
        <taxon>Chironomoidea</taxon>
        <taxon>Chironomidae</taxon>
        <taxon>Clunio</taxon>
    </lineage>
</organism>
<dbReference type="AlphaFoldDB" id="A0A1J1IHD8"/>
<evidence type="ECO:0000313" key="2">
    <source>
        <dbReference type="Proteomes" id="UP000183832"/>
    </source>
</evidence>
<evidence type="ECO:0000313" key="1">
    <source>
        <dbReference type="EMBL" id="CRK98446.1"/>
    </source>
</evidence>
<protein>
    <submittedName>
        <fullName evidence="1">CLUMA_CG011803, isoform A</fullName>
    </submittedName>
</protein>
<gene>
    <name evidence="1" type="ORF">CLUMA_CG011803</name>
</gene>